<dbReference type="AlphaFoldDB" id="A0A1H8IMN8"/>
<feature type="active site" description="Tele-phosphohistidine intermediate" evidence="3">
    <location>
        <position position="9"/>
    </location>
</feature>
<keyword evidence="1" id="KW-0324">Glycolysis</keyword>
<dbReference type="Proteomes" id="UP000198775">
    <property type="component" value="Unassembled WGS sequence"/>
</dbReference>
<sequence length="212" mass="23834">MTTVVVVRHGETEWNREGRIQGWAASPLNERGRRQARAVGRHLDDTYGLDRIVASDLRRTRETTAMAREGGELPEPEFTKGWRERSFGEFQGLTYEQVFGEFPEHRGSTGMLGLESVPAGGESLLQARERVLVAWEDLLEQASPDEEVLVVTHGGPIYVLLAHVRGMDLPTAITTLSQRNCAVNELRYDHETGETDVVRENETGYRDIEATE</sequence>
<name>A0A1H8IMN8_9EURY</name>
<evidence type="ECO:0000256" key="4">
    <source>
        <dbReference type="PIRSR" id="PIRSR613078-2"/>
    </source>
</evidence>
<dbReference type="GO" id="GO:0016791">
    <property type="term" value="F:phosphatase activity"/>
    <property type="evidence" value="ECO:0007669"/>
    <property type="project" value="TreeGrafter"/>
</dbReference>
<dbReference type="RefSeq" id="WP_092658673.1">
    <property type="nucleotide sequence ID" value="NZ_FOCX01000004.1"/>
</dbReference>
<feature type="binding site" evidence="4">
    <location>
        <position position="59"/>
    </location>
    <ligand>
        <name>substrate</name>
    </ligand>
</feature>
<feature type="active site" description="Proton donor/acceptor" evidence="3">
    <location>
        <position position="84"/>
    </location>
</feature>
<accession>A0A1H8IMN8</accession>
<dbReference type="OrthoDB" id="304253at2157"/>
<proteinExistence type="predicted"/>
<keyword evidence="6" id="KW-1185">Reference proteome</keyword>
<dbReference type="InterPro" id="IPR013078">
    <property type="entry name" value="His_Pase_superF_clade-1"/>
</dbReference>
<dbReference type="GO" id="GO:0005737">
    <property type="term" value="C:cytoplasm"/>
    <property type="evidence" value="ECO:0007669"/>
    <property type="project" value="TreeGrafter"/>
</dbReference>
<dbReference type="EMBL" id="FOCX01000004">
    <property type="protein sequence ID" value="SEN69983.1"/>
    <property type="molecule type" value="Genomic_DNA"/>
</dbReference>
<dbReference type="InterPro" id="IPR050275">
    <property type="entry name" value="PGM_Phosphatase"/>
</dbReference>
<evidence type="ECO:0000256" key="3">
    <source>
        <dbReference type="PIRSR" id="PIRSR613078-1"/>
    </source>
</evidence>
<dbReference type="CDD" id="cd07067">
    <property type="entry name" value="HP_PGM_like"/>
    <property type="match status" value="1"/>
</dbReference>
<dbReference type="InterPro" id="IPR029033">
    <property type="entry name" value="His_PPase_superfam"/>
</dbReference>
<dbReference type="InterPro" id="IPR001345">
    <property type="entry name" value="PG/BPGM_mutase_AS"/>
</dbReference>
<gene>
    <name evidence="5" type="ORF">SAMN05216388_1004217</name>
</gene>
<evidence type="ECO:0000256" key="1">
    <source>
        <dbReference type="ARBA" id="ARBA00023152"/>
    </source>
</evidence>
<keyword evidence="2" id="KW-0413">Isomerase</keyword>
<feature type="binding site" evidence="4">
    <location>
        <begin position="8"/>
        <end position="15"/>
    </location>
    <ligand>
        <name>substrate</name>
    </ligand>
</feature>
<evidence type="ECO:0000313" key="5">
    <source>
        <dbReference type="EMBL" id="SEN69983.1"/>
    </source>
</evidence>
<organism evidence="5 6">
    <name type="scientific">Halorientalis persicus</name>
    <dbReference type="NCBI Taxonomy" id="1367881"/>
    <lineage>
        <taxon>Archaea</taxon>
        <taxon>Methanobacteriati</taxon>
        <taxon>Methanobacteriota</taxon>
        <taxon>Stenosarchaea group</taxon>
        <taxon>Halobacteria</taxon>
        <taxon>Halobacteriales</taxon>
        <taxon>Haloarculaceae</taxon>
        <taxon>Halorientalis</taxon>
    </lineage>
</organism>
<dbReference type="Pfam" id="PF00300">
    <property type="entry name" value="His_Phos_1"/>
    <property type="match status" value="1"/>
</dbReference>
<dbReference type="SUPFAM" id="SSF53254">
    <property type="entry name" value="Phosphoglycerate mutase-like"/>
    <property type="match status" value="1"/>
</dbReference>
<dbReference type="PROSITE" id="PS00175">
    <property type="entry name" value="PG_MUTASE"/>
    <property type="match status" value="1"/>
</dbReference>
<dbReference type="Gene3D" id="3.40.50.1240">
    <property type="entry name" value="Phosphoglycerate mutase-like"/>
    <property type="match status" value="1"/>
</dbReference>
<evidence type="ECO:0000313" key="6">
    <source>
        <dbReference type="Proteomes" id="UP000198775"/>
    </source>
</evidence>
<protein>
    <submittedName>
        <fullName evidence="5">Probable phosphoglycerate mutase</fullName>
    </submittedName>
</protein>
<dbReference type="PANTHER" id="PTHR48100:SF1">
    <property type="entry name" value="HISTIDINE PHOSPHATASE FAMILY PROTEIN-RELATED"/>
    <property type="match status" value="1"/>
</dbReference>
<evidence type="ECO:0000256" key="2">
    <source>
        <dbReference type="ARBA" id="ARBA00023235"/>
    </source>
</evidence>
<dbReference type="SMART" id="SM00855">
    <property type="entry name" value="PGAM"/>
    <property type="match status" value="1"/>
</dbReference>
<dbReference type="PANTHER" id="PTHR48100">
    <property type="entry name" value="BROAD-SPECIFICITY PHOSPHATASE YOR283W-RELATED"/>
    <property type="match status" value="1"/>
</dbReference>
<reference evidence="6" key="1">
    <citation type="submission" date="2016-10" db="EMBL/GenBank/DDBJ databases">
        <authorList>
            <person name="Varghese N."/>
            <person name="Submissions S."/>
        </authorList>
    </citation>
    <scope>NUCLEOTIDE SEQUENCE [LARGE SCALE GENOMIC DNA]</scope>
    <source>
        <strain evidence="6">IBRC-M 10043</strain>
    </source>
</reference>